<dbReference type="RefSeq" id="WP_268918295.1">
    <property type="nucleotide sequence ID" value="NZ_JAPTMY010000035.1"/>
</dbReference>
<evidence type="ECO:0000313" key="3">
    <source>
        <dbReference type="Proteomes" id="UP001072034"/>
    </source>
</evidence>
<reference evidence="2" key="1">
    <citation type="submission" date="2022-10" db="EMBL/GenBank/DDBJ databases">
        <title>Genome sequence of Actinomyces israelii ATCC 10048.</title>
        <authorList>
            <person name="Watt R.M."/>
            <person name="Tong W.M."/>
        </authorList>
    </citation>
    <scope>NUCLEOTIDE SEQUENCE</scope>
    <source>
        <strain evidence="2">ATCC 10048</strain>
    </source>
</reference>
<comment type="caution">
    <text evidence="2">The sequence shown here is derived from an EMBL/GenBank/DDBJ whole genome shotgun (WGS) entry which is preliminary data.</text>
</comment>
<keyword evidence="3" id="KW-1185">Reference proteome</keyword>
<gene>
    <name evidence="2" type="ORF">OHJ16_13100</name>
</gene>
<feature type="compositionally biased region" description="Low complexity" evidence="1">
    <location>
        <begin position="215"/>
        <end position="246"/>
    </location>
</feature>
<dbReference type="EMBL" id="JAPTMY010000035">
    <property type="protein sequence ID" value="MCZ0858977.1"/>
    <property type="molecule type" value="Genomic_DNA"/>
</dbReference>
<feature type="region of interest" description="Disordered" evidence="1">
    <location>
        <begin position="202"/>
        <end position="265"/>
    </location>
</feature>
<dbReference type="Proteomes" id="UP001072034">
    <property type="component" value="Unassembled WGS sequence"/>
</dbReference>
<organism evidence="2 3">
    <name type="scientific">Actinomyces israelii</name>
    <dbReference type="NCBI Taxonomy" id="1659"/>
    <lineage>
        <taxon>Bacteria</taxon>
        <taxon>Bacillati</taxon>
        <taxon>Actinomycetota</taxon>
        <taxon>Actinomycetes</taxon>
        <taxon>Actinomycetales</taxon>
        <taxon>Actinomycetaceae</taxon>
        <taxon>Actinomyces</taxon>
    </lineage>
</organism>
<proteinExistence type="predicted"/>
<accession>A0ABT4IB74</accession>
<protein>
    <submittedName>
        <fullName evidence="2">Uncharacterized protein</fullName>
    </submittedName>
</protein>
<sequence>MTSTVFPAADSGRRRGAPVAVENALSLAMRLEEVAGRRDSDVLHRAAALVRESAEELRSAGRDSEAVLRECMRLASDALDAADSILEAEAECWITLADLHDLRQEPTDFRGRGIACLIRAIPLYDDEEPDPGHAGWRLFAGRHRSDRTAWRAGLILRAATQLQAEGRAQEAGQYAEEARSLFAEAGEHGRAEECRRLSELVGRTPACPSPPPAPTQHAPAPTQHAPAPTQHAPAPTQHAPAAPSSRRAPRRAPLATVRSGTGPLDAIRDLRPLPYTEMDRADAARRREAGLVVPEGDRARFEEAGRLAQAALAQTEAGRHRDALLLYAMAQPLWAGIAGAELAGAACRYGLSTTCSALNMPIEACAAARTALGLVDAVPAAAPYRAACSSRVEDLRGVIAERYPRPEPAGRGSTTTAEMLLEVTERSFRLAQAGDLGADLDRDVLGRTIAMARSARFELEPAAAVFSGEQVRLARCLFIIGACLVLVAGHGHRIEGPVKADEAWASLLGAIVLAESGSGARVLRARCGSMMALMARLDFFADEARRSDVLRESLDRYLAVPAPAARV</sequence>
<evidence type="ECO:0000313" key="2">
    <source>
        <dbReference type="EMBL" id="MCZ0858977.1"/>
    </source>
</evidence>
<name>A0ABT4IB74_9ACTO</name>
<evidence type="ECO:0000256" key="1">
    <source>
        <dbReference type="SAM" id="MobiDB-lite"/>
    </source>
</evidence>